<comment type="caution">
    <text evidence="1">The sequence shown here is derived from an EMBL/GenBank/DDBJ whole genome shotgun (WGS) entry which is preliminary data.</text>
</comment>
<dbReference type="Gene3D" id="3.80.10.10">
    <property type="entry name" value="Ribonuclease Inhibitor"/>
    <property type="match status" value="1"/>
</dbReference>
<keyword evidence="2" id="KW-1185">Reference proteome</keyword>
<dbReference type="InterPro" id="IPR032675">
    <property type="entry name" value="LRR_dom_sf"/>
</dbReference>
<dbReference type="EMBL" id="JAKKPZ010000001">
    <property type="protein sequence ID" value="KAI1729410.1"/>
    <property type="molecule type" value="Genomic_DNA"/>
</dbReference>
<evidence type="ECO:0000313" key="2">
    <source>
        <dbReference type="Proteomes" id="UP001201812"/>
    </source>
</evidence>
<dbReference type="SUPFAM" id="SSF52047">
    <property type="entry name" value="RNI-like"/>
    <property type="match status" value="1"/>
</dbReference>
<evidence type="ECO:0000313" key="1">
    <source>
        <dbReference type="EMBL" id="KAI1729410.1"/>
    </source>
</evidence>
<dbReference type="Proteomes" id="UP001201812">
    <property type="component" value="Unassembled WGS sequence"/>
</dbReference>
<sequence length="205" mass="24152">MDDEFASGLFNADDHSSISQQYRFEKLRDFTMEGGLFPPKHLVNFFRKLVPNITRLMLWICENVSDKALQIVASQGKLQELHIFMCKNVSDFGFMYILESCKGIRVFRGWEQLTDSLLTAVENTMEHRLGQWPEELPSTNISRFRFIRMSMIMDEHEELQFVMSPEDRNYYTYSELHLLAAISALTNPKCQQTFSQNMHPWICFR</sequence>
<proteinExistence type="predicted"/>
<organism evidence="1 2">
    <name type="scientific">Ditylenchus destructor</name>
    <dbReference type="NCBI Taxonomy" id="166010"/>
    <lineage>
        <taxon>Eukaryota</taxon>
        <taxon>Metazoa</taxon>
        <taxon>Ecdysozoa</taxon>
        <taxon>Nematoda</taxon>
        <taxon>Chromadorea</taxon>
        <taxon>Rhabditida</taxon>
        <taxon>Tylenchina</taxon>
        <taxon>Tylenchomorpha</taxon>
        <taxon>Sphaerularioidea</taxon>
        <taxon>Anguinidae</taxon>
        <taxon>Anguininae</taxon>
        <taxon>Ditylenchus</taxon>
    </lineage>
</organism>
<gene>
    <name evidence="1" type="ORF">DdX_01651</name>
</gene>
<protein>
    <submittedName>
        <fullName evidence="1">Uncharacterized protein</fullName>
    </submittedName>
</protein>
<dbReference type="AlphaFoldDB" id="A0AAD4RE25"/>
<name>A0AAD4RE25_9BILA</name>
<accession>A0AAD4RE25</accession>
<reference evidence="1" key="1">
    <citation type="submission" date="2022-01" db="EMBL/GenBank/DDBJ databases">
        <title>Genome Sequence Resource for Two Populations of Ditylenchus destructor, the Migratory Endoparasitic Phytonematode.</title>
        <authorList>
            <person name="Zhang H."/>
            <person name="Lin R."/>
            <person name="Xie B."/>
        </authorList>
    </citation>
    <scope>NUCLEOTIDE SEQUENCE</scope>
    <source>
        <strain evidence="1">BazhouSP</strain>
    </source>
</reference>